<evidence type="ECO:0008006" key="4">
    <source>
        <dbReference type="Google" id="ProtNLM"/>
    </source>
</evidence>
<sequence length="88" mass="10164">MRVVAKSVQIESLTNKTIKISGDIPLFKQMQGKIVKNKWEKTFKLEFSFSSEVNIEGATVKLEEDTSVIKIKKERGMKMRVTEEEENK</sequence>
<name>A0A397U5N6_9GLOM</name>
<dbReference type="EMBL" id="QKWP01000322">
    <property type="protein sequence ID" value="RIB22143.1"/>
    <property type="molecule type" value="Genomic_DNA"/>
</dbReference>
<reference evidence="1 3" key="1">
    <citation type="submission" date="2018-06" db="EMBL/GenBank/DDBJ databases">
        <title>Comparative genomics reveals the genomic features of Rhizophagus irregularis, R. cerebriforme, R. diaphanum and Gigaspora rosea, and their symbiotic lifestyle signature.</title>
        <authorList>
            <person name="Morin E."/>
            <person name="San Clemente H."/>
            <person name="Chen E.C.H."/>
            <person name="De La Providencia I."/>
            <person name="Hainaut M."/>
            <person name="Kuo A."/>
            <person name="Kohler A."/>
            <person name="Murat C."/>
            <person name="Tang N."/>
            <person name="Roy S."/>
            <person name="Loubradou J."/>
            <person name="Henrissat B."/>
            <person name="Grigoriev I.V."/>
            <person name="Corradi N."/>
            <person name="Roux C."/>
            <person name="Martin F.M."/>
        </authorList>
    </citation>
    <scope>NUCLEOTIDE SEQUENCE [LARGE SCALE GENOMIC DNA]</scope>
    <source>
        <strain evidence="1 3">DAOM 194757</strain>
    </source>
</reference>
<keyword evidence="3" id="KW-1185">Reference proteome</keyword>
<dbReference type="OrthoDB" id="2481295at2759"/>
<proteinExistence type="predicted"/>
<dbReference type="Proteomes" id="UP000266673">
    <property type="component" value="Unassembled WGS sequence"/>
</dbReference>
<dbReference type="AlphaFoldDB" id="A0A397U5N6"/>
<comment type="caution">
    <text evidence="1">The sequence shown here is derived from an EMBL/GenBank/DDBJ whole genome shotgun (WGS) entry which is preliminary data.</text>
</comment>
<protein>
    <recommendedName>
        <fullName evidence="4">SHSP domain-containing protein</fullName>
    </recommendedName>
</protein>
<dbReference type="EMBL" id="QKWP01001955">
    <property type="protein sequence ID" value="RIB05590.1"/>
    <property type="molecule type" value="Genomic_DNA"/>
</dbReference>
<evidence type="ECO:0000313" key="3">
    <source>
        <dbReference type="Proteomes" id="UP000266673"/>
    </source>
</evidence>
<accession>A0A397U5N6</accession>
<organism evidence="1 3">
    <name type="scientific">Gigaspora rosea</name>
    <dbReference type="NCBI Taxonomy" id="44941"/>
    <lineage>
        <taxon>Eukaryota</taxon>
        <taxon>Fungi</taxon>
        <taxon>Fungi incertae sedis</taxon>
        <taxon>Mucoromycota</taxon>
        <taxon>Glomeromycotina</taxon>
        <taxon>Glomeromycetes</taxon>
        <taxon>Diversisporales</taxon>
        <taxon>Gigasporaceae</taxon>
        <taxon>Gigaspora</taxon>
    </lineage>
</organism>
<gene>
    <name evidence="2" type="ORF">C2G38_2174644</name>
    <name evidence="1" type="ORF">C2G38_2219239</name>
</gene>
<evidence type="ECO:0000313" key="1">
    <source>
        <dbReference type="EMBL" id="RIB05590.1"/>
    </source>
</evidence>
<evidence type="ECO:0000313" key="2">
    <source>
        <dbReference type="EMBL" id="RIB22143.1"/>
    </source>
</evidence>